<name>A0ABN9RF88_9DINO</name>
<dbReference type="PANTHER" id="PTHR19872">
    <property type="entry name" value="UBIQUITIN LIGASE SPECIFICITY FACTOR/HREP PROTEIN"/>
    <property type="match status" value="1"/>
</dbReference>
<reference evidence="5" key="1">
    <citation type="submission" date="2023-10" db="EMBL/GenBank/DDBJ databases">
        <authorList>
            <person name="Chen Y."/>
            <person name="Shah S."/>
            <person name="Dougan E. K."/>
            <person name="Thang M."/>
            <person name="Chan C."/>
        </authorList>
    </citation>
    <scope>NUCLEOTIDE SEQUENCE [LARGE SCALE GENOMIC DNA]</scope>
</reference>
<dbReference type="SUPFAM" id="SSF50998">
    <property type="entry name" value="Quinoprotein alcohol dehydrogenase-like"/>
    <property type="match status" value="1"/>
</dbReference>
<dbReference type="PRINTS" id="PR00320">
    <property type="entry name" value="GPROTEINBRPT"/>
</dbReference>
<dbReference type="EMBL" id="CAUYUJ010006261">
    <property type="protein sequence ID" value="CAK0816753.1"/>
    <property type="molecule type" value="Genomic_DNA"/>
</dbReference>
<evidence type="ECO:0000256" key="2">
    <source>
        <dbReference type="ARBA" id="ARBA00022737"/>
    </source>
</evidence>
<keyword evidence="6" id="KW-1185">Reference proteome</keyword>
<feature type="repeat" description="WD" evidence="4">
    <location>
        <begin position="462"/>
        <end position="502"/>
    </location>
</feature>
<dbReference type="InterPro" id="IPR011047">
    <property type="entry name" value="Quinoprotein_ADH-like_sf"/>
</dbReference>
<evidence type="ECO:0000313" key="6">
    <source>
        <dbReference type="Proteomes" id="UP001189429"/>
    </source>
</evidence>
<dbReference type="PROSITE" id="PS50082">
    <property type="entry name" value="WD_REPEATS_2"/>
    <property type="match status" value="7"/>
</dbReference>
<gene>
    <name evidence="5" type="ORF">PCOR1329_LOCUS19579</name>
</gene>
<dbReference type="PROSITE" id="PS00678">
    <property type="entry name" value="WD_REPEATS_1"/>
    <property type="match status" value="6"/>
</dbReference>
<dbReference type="InterPro" id="IPR036322">
    <property type="entry name" value="WD40_repeat_dom_sf"/>
</dbReference>
<keyword evidence="2" id="KW-0677">Repeat</keyword>
<dbReference type="SUPFAM" id="SSF50978">
    <property type="entry name" value="WD40 repeat-like"/>
    <property type="match status" value="1"/>
</dbReference>
<evidence type="ECO:0000313" key="5">
    <source>
        <dbReference type="EMBL" id="CAK0816753.1"/>
    </source>
</evidence>
<dbReference type="CDD" id="cd00200">
    <property type="entry name" value="WD40"/>
    <property type="match status" value="1"/>
</dbReference>
<protein>
    <submittedName>
        <fullName evidence="5">Uncharacterized protein</fullName>
    </submittedName>
</protein>
<feature type="repeat" description="WD" evidence="4">
    <location>
        <begin position="382"/>
        <end position="422"/>
    </location>
</feature>
<accession>A0ABN9RF88</accession>
<evidence type="ECO:0000256" key="4">
    <source>
        <dbReference type="PROSITE-ProRule" id="PRU00221"/>
    </source>
</evidence>
<keyword evidence="3" id="KW-0833">Ubl conjugation pathway</keyword>
<evidence type="ECO:0000256" key="1">
    <source>
        <dbReference type="ARBA" id="ARBA00022574"/>
    </source>
</evidence>
<dbReference type="InterPro" id="IPR051075">
    <property type="entry name" value="SCF_subunit_WD-repeat"/>
</dbReference>
<dbReference type="Gene3D" id="2.130.10.10">
    <property type="entry name" value="YVTN repeat-like/Quinoprotein amine dehydrogenase"/>
    <property type="match status" value="4"/>
</dbReference>
<feature type="repeat" description="WD" evidence="4">
    <location>
        <begin position="503"/>
        <end position="543"/>
    </location>
</feature>
<proteinExistence type="predicted"/>
<dbReference type="InterPro" id="IPR019775">
    <property type="entry name" value="WD40_repeat_CS"/>
</dbReference>
<keyword evidence="1 4" id="KW-0853">WD repeat</keyword>
<sequence>MGSVLGKCCKFLGSATESTQQGPTADPTGPAADAAAIVADHAGIPDPSEITWAVATKMKECLQDYPNIIQFDSSRLQASVNVVADVLQGANLRISLAAPIELVCRAVANTAIKVTDGTDVGEVLSKVMQSQQNIIQRDIEALREMHLKNAMDEIEVLAAMSKTLMELKAEGSSNFENELTFYVQRALSAEGHARDAFNVAEGKLDEKVRATTLMASAMMAQTLDPKRERRVIADQLAHALKKLFNDEDMQVLIGQECGSRNKVLCFRERRQRRLREAFQCLVHVEGWIAQHAPGRQTVLSSLDKPFDMNRIVQHGILDPQGSTVGALARLAGGEEYSDMELGILQSYCGQRPKMQAATALSGSRDNTLKLWELSTGRCLRTLEGHTYEVMCVTAQGKDGALSGSIDKTLKLWELSTGRCLRTGHTGWMMCVTALGEDGALAGSEDNALKLWEPSTRRCLRTLTGHTDWVWCVTALGKDGALSGSSDKTLKLWELSTGRCLRTLEGHTDRVPCVTALGEDGALSGSDDRTLKLWELSTGRCLRTLTGHAGAVLCVTALGEDGALSGSDDRTLKLWELSTGRCLRTLTGHAGAVLCVTALGEDGALSGSDDRTLKLWELSTGRCLRTLTGHAGAVLCVTALGEDGALSGSDDRTLKLWELSTGRCLRTLTGHAGAVMRVTAQGRALARDAQGRILDPPPLFRELRRRALAVLGRARGATISSLI</sequence>
<feature type="repeat" description="WD" evidence="4">
    <location>
        <begin position="360"/>
        <end position="381"/>
    </location>
</feature>
<dbReference type="InterPro" id="IPR015943">
    <property type="entry name" value="WD40/YVTN_repeat-like_dom_sf"/>
</dbReference>
<dbReference type="PANTHER" id="PTHR19872:SF9">
    <property type="entry name" value="UBIQUITIN-BINDING SDF UBIQUITIN LIGASE COMPLEX SUBUNIT"/>
    <property type="match status" value="1"/>
</dbReference>
<dbReference type="Pfam" id="PF00400">
    <property type="entry name" value="WD40"/>
    <property type="match status" value="7"/>
</dbReference>
<comment type="caution">
    <text evidence="5">The sequence shown here is derived from an EMBL/GenBank/DDBJ whole genome shotgun (WGS) entry which is preliminary data.</text>
</comment>
<feature type="repeat" description="WD" evidence="4">
    <location>
        <begin position="544"/>
        <end position="584"/>
    </location>
</feature>
<dbReference type="InterPro" id="IPR001680">
    <property type="entry name" value="WD40_rpt"/>
</dbReference>
<dbReference type="SMART" id="SM00320">
    <property type="entry name" value="WD40"/>
    <property type="match status" value="7"/>
</dbReference>
<dbReference type="InterPro" id="IPR020472">
    <property type="entry name" value="WD40_PAC1"/>
</dbReference>
<dbReference type="Proteomes" id="UP001189429">
    <property type="component" value="Unassembled WGS sequence"/>
</dbReference>
<organism evidence="5 6">
    <name type="scientific">Prorocentrum cordatum</name>
    <dbReference type="NCBI Taxonomy" id="2364126"/>
    <lineage>
        <taxon>Eukaryota</taxon>
        <taxon>Sar</taxon>
        <taxon>Alveolata</taxon>
        <taxon>Dinophyceae</taxon>
        <taxon>Prorocentrales</taxon>
        <taxon>Prorocentraceae</taxon>
        <taxon>Prorocentrum</taxon>
    </lineage>
</organism>
<feature type="repeat" description="WD" evidence="4">
    <location>
        <begin position="626"/>
        <end position="666"/>
    </location>
</feature>
<evidence type="ECO:0000256" key="3">
    <source>
        <dbReference type="ARBA" id="ARBA00022786"/>
    </source>
</evidence>
<feature type="repeat" description="WD" evidence="4">
    <location>
        <begin position="585"/>
        <end position="625"/>
    </location>
</feature>